<dbReference type="Proteomes" id="UP001056937">
    <property type="component" value="Chromosome 1"/>
</dbReference>
<dbReference type="RefSeq" id="WP_252166525.1">
    <property type="nucleotide sequence ID" value="NZ_CP084930.1"/>
</dbReference>
<evidence type="ECO:0000256" key="1">
    <source>
        <dbReference type="SAM" id="MobiDB-lite"/>
    </source>
</evidence>
<dbReference type="EMBL" id="CP084930">
    <property type="protein sequence ID" value="USI72717.1"/>
    <property type="molecule type" value="Genomic_DNA"/>
</dbReference>
<keyword evidence="3" id="KW-1185">Reference proteome</keyword>
<organism evidence="2 3">
    <name type="scientific">Sphingomonas morindae</name>
    <dbReference type="NCBI Taxonomy" id="1541170"/>
    <lineage>
        <taxon>Bacteria</taxon>
        <taxon>Pseudomonadati</taxon>
        <taxon>Pseudomonadota</taxon>
        <taxon>Alphaproteobacteria</taxon>
        <taxon>Sphingomonadales</taxon>
        <taxon>Sphingomonadaceae</taxon>
        <taxon>Sphingomonas</taxon>
    </lineage>
</organism>
<evidence type="ECO:0000313" key="2">
    <source>
        <dbReference type="EMBL" id="USI72717.1"/>
    </source>
</evidence>
<proteinExistence type="predicted"/>
<protein>
    <submittedName>
        <fullName evidence="2">Uncharacterized protein</fullName>
    </submittedName>
</protein>
<gene>
    <name evidence="2" type="ORF">LHA26_15805</name>
</gene>
<name>A0ABY4X733_9SPHN</name>
<accession>A0ABY4X733</accession>
<evidence type="ECO:0000313" key="3">
    <source>
        <dbReference type="Proteomes" id="UP001056937"/>
    </source>
</evidence>
<feature type="region of interest" description="Disordered" evidence="1">
    <location>
        <begin position="1"/>
        <end position="23"/>
    </location>
</feature>
<sequence length="69" mass="6975">MRNTPPAELLRCPEPPPGFPEDEAATVPAPVRAAAIGLATAYAAIAAQLGRLIDWTAPGACAAPARATP</sequence>
<reference evidence="2" key="1">
    <citation type="journal article" date="2022" name="Toxins">
        <title>Genomic Analysis of Sphingopyxis sp. USTB-05 for Biodegrading Cyanobacterial Hepatotoxins.</title>
        <authorList>
            <person name="Liu C."/>
            <person name="Xu Q."/>
            <person name="Zhao Z."/>
            <person name="Zhang H."/>
            <person name="Liu X."/>
            <person name="Yin C."/>
            <person name="Liu Y."/>
            <person name="Yan H."/>
        </authorList>
    </citation>
    <scope>NUCLEOTIDE SEQUENCE</scope>
    <source>
        <strain evidence="2">NBD5</strain>
    </source>
</reference>